<sequence>MTTSTSSTTQIEQPPPPPPPPPPDPQRTAEARAAFTAHLTSIGNSHISSLEARVSDIHANSTAISKQEDDVAKQTTKLAAQAKKHQKVADDAAGKLKELGDIQNWAEVLERDLLVLEETVRMGEAGEEGWRTEGEEEGEGEGGEAGKGKTGGQYREANALEGRAS</sequence>
<evidence type="ECO:0000256" key="3">
    <source>
        <dbReference type="SAM" id="MobiDB-lite"/>
    </source>
</evidence>
<feature type="region of interest" description="Disordered" evidence="3">
    <location>
        <begin position="124"/>
        <end position="165"/>
    </location>
</feature>
<feature type="compositionally biased region" description="Pro residues" evidence="3">
    <location>
        <begin position="13"/>
        <end position="25"/>
    </location>
</feature>
<evidence type="ECO:0000256" key="2">
    <source>
        <dbReference type="ARBA" id="ARBA00019577"/>
    </source>
</evidence>
<protein>
    <recommendedName>
        <fullName evidence="2">Biogenesis of lysosome-related organelles complex 1 subunit 1</fullName>
    </recommendedName>
</protein>
<accession>A0A8H3PF11</accession>
<dbReference type="AlphaFoldDB" id="A0A8H3PF11"/>
<evidence type="ECO:0000313" key="4">
    <source>
        <dbReference type="EMBL" id="CAF9939198.1"/>
    </source>
</evidence>
<dbReference type="Pfam" id="PF06320">
    <property type="entry name" value="GCN5L1"/>
    <property type="match status" value="1"/>
</dbReference>
<feature type="region of interest" description="Disordered" evidence="3">
    <location>
        <begin position="1"/>
        <end position="30"/>
    </location>
</feature>
<evidence type="ECO:0000256" key="1">
    <source>
        <dbReference type="ARBA" id="ARBA00007133"/>
    </source>
</evidence>
<proteinExistence type="inferred from homology"/>
<dbReference type="GO" id="GO:0016197">
    <property type="term" value="P:endosomal transport"/>
    <property type="evidence" value="ECO:0007669"/>
    <property type="project" value="TreeGrafter"/>
</dbReference>
<evidence type="ECO:0000313" key="5">
    <source>
        <dbReference type="Proteomes" id="UP000664534"/>
    </source>
</evidence>
<keyword evidence="5" id="KW-1185">Reference proteome</keyword>
<dbReference type="Proteomes" id="UP000664534">
    <property type="component" value="Unassembled WGS sequence"/>
</dbReference>
<dbReference type="EMBL" id="CAJPDT010000116">
    <property type="protein sequence ID" value="CAF9939198.1"/>
    <property type="molecule type" value="Genomic_DNA"/>
</dbReference>
<dbReference type="PANTHER" id="PTHR13073">
    <property type="entry name" value="BLOC-1 COMPLEX SUBUNIT 1"/>
    <property type="match status" value="1"/>
</dbReference>
<reference evidence="4" key="1">
    <citation type="submission" date="2021-03" db="EMBL/GenBank/DDBJ databases">
        <authorList>
            <person name="Tagirdzhanova G."/>
        </authorList>
    </citation>
    <scope>NUCLEOTIDE SEQUENCE</scope>
</reference>
<comment type="caution">
    <text evidence="4">The sequence shown here is derived from an EMBL/GenBank/DDBJ whole genome shotgun (WGS) entry which is preliminary data.</text>
</comment>
<dbReference type="PANTHER" id="PTHR13073:SF0">
    <property type="entry name" value="BIOGENESIS OF LYSOSOME-RELATED ORGANELLES COMPLEX 1 SUBUNIT 1"/>
    <property type="match status" value="1"/>
</dbReference>
<name>A0A8H3PF11_9LECA</name>
<organism evidence="4 5">
    <name type="scientific">Imshaugia aleurites</name>
    <dbReference type="NCBI Taxonomy" id="172621"/>
    <lineage>
        <taxon>Eukaryota</taxon>
        <taxon>Fungi</taxon>
        <taxon>Dikarya</taxon>
        <taxon>Ascomycota</taxon>
        <taxon>Pezizomycotina</taxon>
        <taxon>Lecanoromycetes</taxon>
        <taxon>OSLEUM clade</taxon>
        <taxon>Lecanoromycetidae</taxon>
        <taxon>Lecanorales</taxon>
        <taxon>Lecanorineae</taxon>
        <taxon>Parmeliaceae</taxon>
        <taxon>Imshaugia</taxon>
    </lineage>
</organism>
<comment type="similarity">
    <text evidence="1">Belongs to the BLOC1S1 family.</text>
</comment>
<dbReference type="OrthoDB" id="20018at2759"/>
<dbReference type="InterPro" id="IPR009395">
    <property type="entry name" value="BLOC1S1"/>
</dbReference>
<dbReference type="GO" id="GO:0031083">
    <property type="term" value="C:BLOC-1 complex"/>
    <property type="evidence" value="ECO:0007669"/>
    <property type="project" value="InterPro"/>
</dbReference>
<gene>
    <name evidence="4" type="ORF">IMSHALPRED_001246</name>
</gene>